<dbReference type="Pfam" id="PF03717">
    <property type="entry name" value="PBP_dimer"/>
    <property type="match status" value="2"/>
</dbReference>
<dbReference type="GO" id="GO:0071972">
    <property type="term" value="F:peptidoglycan L,D-transpeptidase activity"/>
    <property type="evidence" value="ECO:0007669"/>
    <property type="project" value="TreeGrafter"/>
</dbReference>
<evidence type="ECO:0000256" key="6">
    <source>
        <dbReference type="ARBA" id="ARBA00022692"/>
    </source>
</evidence>
<dbReference type="GO" id="GO:0008658">
    <property type="term" value="F:penicillin binding"/>
    <property type="evidence" value="ECO:0007669"/>
    <property type="project" value="InterPro"/>
</dbReference>
<evidence type="ECO:0000256" key="9">
    <source>
        <dbReference type="ARBA" id="ARBA00022984"/>
    </source>
</evidence>
<comment type="subcellular location">
    <subcellularLocation>
        <location evidence="2">Cell membrane</location>
    </subcellularLocation>
    <subcellularLocation>
        <location evidence="1">Membrane</location>
        <topology evidence="1">Single-pass membrane protein</topology>
    </subcellularLocation>
</comment>
<evidence type="ECO:0000256" key="8">
    <source>
        <dbReference type="ARBA" id="ARBA00022960"/>
    </source>
</evidence>
<evidence type="ECO:0000256" key="12">
    <source>
        <dbReference type="ARBA" id="ARBA00023316"/>
    </source>
</evidence>
<dbReference type="GO" id="GO:0006508">
    <property type="term" value="P:proteolysis"/>
    <property type="evidence" value="ECO:0007669"/>
    <property type="project" value="UniProtKB-KW"/>
</dbReference>
<feature type="domain" description="Penicillin-binding protein transpeptidase" evidence="14">
    <location>
        <begin position="340"/>
        <end position="666"/>
    </location>
</feature>
<dbReference type="Gene3D" id="3.90.1310.10">
    <property type="entry name" value="Penicillin-binding protein 2a (Domain 2)"/>
    <property type="match status" value="1"/>
</dbReference>
<dbReference type="InterPro" id="IPR012338">
    <property type="entry name" value="Beta-lactam/transpept-like"/>
</dbReference>
<dbReference type="InterPro" id="IPR005311">
    <property type="entry name" value="PBP_dimer"/>
</dbReference>
<evidence type="ECO:0000256" key="13">
    <source>
        <dbReference type="SAM" id="Phobius"/>
    </source>
</evidence>
<proteinExistence type="predicted"/>
<dbReference type="STRING" id="1619044.UY92_C0006G0073"/>
<evidence type="ECO:0000256" key="1">
    <source>
        <dbReference type="ARBA" id="ARBA00004167"/>
    </source>
</evidence>
<feature type="transmembrane region" description="Helical" evidence="13">
    <location>
        <begin position="66"/>
        <end position="89"/>
    </location>
</feature>
<dbReference type="SUPFAM" id="SSF56519">
    <property type="entry name" value="Penicillin binding protein dimerisation domain"/>
    <property type="match status" value="1"/>
</dbReference>
<keyword evidence="12" id="KW-0961">Cell wall biogenesis/degradation</keyword>
<keyword evidence="6 13" id="KW-0812">Transmembrane</keyword>
<dbReference type="PANTHER" id="PTHR30627">
    <property type="entry name" value="PEPTIDOGLYCAN D,D-TRANSPEPTIDASE"/>
    <property type="match status" value="1"/>
</dbReference>
<dbReference type="Proteomes" id="UP000033870">
    <property type="component" value="Unassembled WGS sequence"/>
</dbReference>
<dbReference type="InterPro" id="IPR036138">
    <property type="entry name" value="PBP_dimer_sf"/>
</dbReference>
<keyword evidence="11 13" id="KW-0472">Membrane</keyword>
<dbReference type="GO" id="GO:0009252">
    <property type="term" value="P:peptidoglycan biosynthetic process"/>
    <property type="evidence" value="ECO:0007669"/>
    <property type="project" value="UniProtKB-KW"/>
</dbReference>
<keyword evidence="10 13" id="KW-1133">Transmembrane helix</keyword>
<gene>
    <name evidence="16" type="ORF">UY92_C0006G0073</name>
</gene>
<keyword evidence="5" id="KW-0645">Protease</keyword>
<accession>A0A0G2AMG7</accession>
<evidence type="ECO:0000256" key="5">
    <source>
        <dbReference type="ARBA" id="ARBA00022670"/>
    </source>
</evidence>
<feature type="domain" description="Penicillin-binding protein dimerisation" evidence="15">
    <location>
        <begin position="107"/>
        <end position="213"/>
    </location>
</feature>
<dbReference type="GO" id="GO:0009002">
    <property type="term" value="F:serine-type D-Ala-D-Ala carboxypeptidase activity"/>
    <property type="evidence" value="ECO:0007669"/>
    <property type="project" value="InterPro"/>
</dbReference>
<dbReference type="GO" id="GO:0005886">
    <property type="term" value="C:plasma membrane"/>
    <property type="evidence" value="ECO:0007669"/>
    <property type="project" value="UniProtKB-SubCell"/>
</dbReference>
<dbReference type="Gene3D" id="3.40.710.10">
    <property type="entry name" value="DD-peptidase/beta-lactamase superfamily"/>
    <property type="match status" value="1"/>
</dbReference>
<dbReference type="GO" id="GO:0071555">
    <property type="term" value="P:cell wall organization"/>
    <property type="evidence" value="ECO:0007669"/>
    <property type="project" value="UniProtKB-KW"/>
</dbReference>
<evidence type="ECO:0000259" key="15">
    <source>
        <dbReference type="Pfam" id="PF03717"/>
    </source>
</evidence>
<keyword evidence="9" id="KW-0573">Peptidoglycan synthesis</keyword>
<keyword evidence="3" id="KW-1003">Cell membrane</keyword>
<dbReference type="PANTHER" id="PTHR30627:SF2">
    <property type="entry name" value="PEPTIDOGLYCAN D,D-TRANSPEPTIDASE MRDA"/>
    <property type="match status" value="1"/>
</dbReference>
<comment type="caution">
    <text evidence="16">The sequence shown here is derived from an EMBL/GenBank/DDBJ whole genome shotgun (WGS) entry which is preliminary data.</text>
</comment>
<evidence type="ECO:0000313" key="17">
    <source>
        <dbReference type="Proteomes" id="UP000033870"/>
    </source>
</evidence>
<keyword evidence="4" id="KW-0997">Cell inner membrane</keyword>
<dbReference type="SUPFAM" id="SSF56601">
    <property type="entry name" value="beta-lactamase/transpeptidase-like"/>
    <property type="match status" value="1"/>
</dbReference>
<keyword evidence="8" id="KW-0133">Cell shape</keyword>
<dbReference type="AlphaFoldDB" id="A0A0G2AMG7"/>
<dbReference type="NCBIfam" id="TIGR03423">
    <property type="entry name" value="pbp2_mrdA"/>
    <property type="match status" value="1"/>
</dbReference>
<evidence type="ECO:0000256" key="4">
    <source>
        <dbReference type="ARBA" id="ARBA00022519"/>
    </source>
</evidence>
<dbReference type="InterPro" id="IPR050515">
    <property type="entry name" value="Beta-lactam/transpept"/>
</dbReference>
<sequence>MNDVDPVEIFPLGANRKKSWRKITGAYKTRWVEGTLPAGQSAPADRLIARGTSHIGTSFSSRRARLMFAVMLGGCLILLGRLLAVQLVFGQKYRELAENNSERIVPVPAERGLIYDRRGRLLTKNVPNFSVLITPRDLPRGLDERALVLRRLAELAEETPERIDKLLREYSRYKSASVIVREDIDYETALRIYIASADLPGVQIERGSKRLYVRYRPDPSSPYQLLADETSSSSPHALAAVLGYLGKLDPDELETLYGSGYLPSDSIGKTGIEKTYEFALRGVYGRRRIEVNALGREQTVLAEYAPQPGAHLELSLDVLMQASLEQIMRRVMKSSGTERGAGVVLEPKTGRILALVSIPAYDNNDFSGGIGQEAYGAYLADPDRPLFNRAVSGVYPSGSTIKPVIAAAALAEKIITPQTTVASTGGIRVGQWFFPDWQPSGHGQTNVARSIAWSVNTFYYYIGGGYAGFRGLGVEKIADYLRIFGFGTKLGVDLTGEEPGFVPSKEWKEQTKGEPWYIGDTYNLSIGQGDLLVTPLQIAAATAAIANGGTLYQPQVGNATSTPDGSVRTELPPRVIKDQVAPREYVTVVRQGMRDCVVYGSCRQLSSLPLAAAGKTGTAQWNADRPNHAWFTSFAPYDNPEIAVTVIIEEGVEGSRVAVPVVHEFLRWWAGYRK</sequence>
<dbReference type="GO" id="GO:0008360">
    <property type="term" value="P:regulation of cell shape"/>
    <property type="evidence" value="ECO:0007669"/>
    <property type="project" value="UniProtKB-KW"/>
</dbReference>
<evidence type="ECO:0000259" key="14">
    <source>
        <dbReference type="Pfam" id="PF00905"/>
    </source>
</evidence>
<keyword evidence="7" id="KW-0378">Hydrolase</keyword>
<dbReference type="InterPro" id="IPR017790">
    <property type="entry name" value="Penicillin-binding_protein_2"/>
</dbReference>
<feature type="domain" description="Penicillin-binding protein dimerisation" evidence="15">
    <location>
        <begin position="237"/>
        <end position="299"/>
    </location>
</feature>
<evidence type="ECO:0000256" key="7">
    <source>
        <dbReference type="ARBA" id="ARBA00022801"/>
    </source>
</evidence>
<evidence type="ECO:0000313" key="16">
    <source>
        <dbReference type="EMBL" id="KKW42512.1"/>
    </source>
</evidence>
<evidence type="ECO:0000256" key="10">
    <source>
        <dbReference type="ARBA" id="ARBA00022989"/>
    </source>
</evidence>
<dbReference type="InterPro" id="IPR001460">
    <property type="entry name" value="PCN-bd_Tpept"/>
</dbReference>
<dbReference type="EMBL" id="LCRX01000006">
    <property type="protein sequence ID" value="KKW42512.1"/>
    <property type="molecule type" value="Genomic_DNA"/>
</dbReference>
<reference evidence="16 17" key="1">
    <citation type="journal article" date="2015" name="Nature">
        <title>rRNA introns, odd ribosomes, and small enigmatic genomes across a large radiation of phyla.</title>
        <authorList>
            <person name="Brown C.T."/>
            <person name="Hug L.A."/>
            <person name="Thomas B.C."/>
            <person name="Sharon I."/>
            <person name="Castelle C.J."/>
            <person name="Singh A."/>
            <person name="Wilkins M.J."/>
            <person name="Williams K.H."/>
            <person name="Banfield J.F."/>
        </authorList>
    </citation>
    <scope>NUCLEOTIDE SEQUENCE [LARGE SCALE GENOMIC DNA]</scope>
</reference>
<protein>
    <submittedName>
        <fullName evidence="16">Penicillin-binding protein 2</fullName>
    </submittedName>
</protein>
<dbReference type="PATRIC" id="fig|1619044.3.peg.514"/>
<evidence type="ECO:0000256" key="2">
    <source>
        <dbReference type="ARBA" id="ARBA00004236"/>
    </source>
</evidence>
<dbReference type="Pfam" id="PF00905">
    <property type="entry name" value="Transpeptidase"/>
    <property type="match status" value="1"/>
</dbReference>
<name>A0A0G2AMG7_9BACT</name>
<evidence type="ECO:0000256" key="3">
    <source>
        <dbReference type="ARBA" id="ARBA00022475"/>
    </source>
</evidence>
<organism evidence="16 17">
    <name type="scientific">Candidatus Magasanikbacteria bacterium GW2011_GWA2_56_11</name>
    <dbReference type="NCBI Taxonomy" id="1619044"/>
    <lineage>
        <taxon>Bacteria</taxon>
        <taxon>Candidatus Magasanikiibacteriota</taxon>
    </lineage>
</organism>
<evidence type="ECO:0000256" key="11">
    <source>
        <dbReference type="ARBA" id="ARBA00023136"/>
    </source>
</evidence>